<comment type="caution">
    <text evidence="1">The sequence shown here is derived from an EMBL/GenBank/DDBJ whole genome shotgun (WGS) entry which is preliminary data.</text>
</comment>
<accession>A0ABT7JFI4</accession>
<dbReference type="Proteomes" id="UP001302059">
    <property type="component" value="Unassembled WGS sequence"/>
</dbReference>
<dbReference type="Gene3D" id="3.40.50.150">
    <property type="entry name" value="Vaccinia Virus protein VP39"/>
    <property type="match status" value="1"/>
</dbReference>
<dbReference type="EMBL" id="JASNGB010000003">
    <property type="protein sequence ID" value="MDL2342698.1"/>
    <property type="molecule type" value="Genomic_DNA"/>
</dbReference>
<dbReference type="SUPFAM" id="SSF53335">
    <property type="entry name" value="S-adenosyl-L-methionine-dependent methyltransferases"/>
    <property type="match status" value="1"/>
</dbReference>
<gene>
    <name evidence="1" type="ORF">QOL99_00895</name>
</gene>
<dbReference type="InterPro" id="IPR029063">
    <property type="entry name" value="SAM-dependent_MTases_sf"/>
</dbReference>
<reference evidence="1 2" key="1">
    <citation type="submission" date="2023-05" db="EMBL/GenBank/DDBJ databases">
        <authorList>
            <person name="Gao F."/>
        </authorList>
    </citation>
    <scope>NUCLEOTIDE SEQUENCE [LARGE SCALE GENOMIC DNA]</scope>
    <source>
        <strain evidence="1 2">MIMF12</strain>
    </source>
</reference>
<keyword evidence="2" id="KW-1185">Reference proteome</keyword>
<organism evidence="1 2">
    <name type="scientific">Deinococcus rhizophilus</name>
    <dbReference type="NCBI Taxonomy" id="3049544"/>
    <lineage>
        <taxon>Bacteria</taxon>
        <taxon>Thermotogati</taxon>
        <taxon>Deinococcota</taxon>
        <taxon>Deinococci</taxon>
        <taxon>Deinococcales</taxon>
        <taxon>Deinococcaceae</taxon>
        <taxon>Deinococcus</taxon>
    </lineage>
</organism>
<protein>
    <submittedName>
        <fullName evidence="1">Uncharacterized protein</fullName>
    </submittedName>
</protein>
<sequence length="361" mass="40135">MPREGSTWRTYSLLVSRVAEWAGHKQKLRVQVEPDPREDEVLGQFGQAVQGGDGEAVRLLEELDISPGHFRHHLRYIARWGQQRRRLLSEGGNFQVLEKLNGEDRAGQLAGLVLRGTRIQQERALADHLRQFAPVVQGHGWLGPIPNPGKPVREYSPREVVWVYASTELQQPGDLHPSVARSLIRRYMPKAGIVADPMAGSGTVARMARLMGHRVWASDLNPREPYIAPLDLYENDLSDVLSEGHAALADFVIVHPPTAAELGLEPFQYLEWLRTVLGHCWNALSIGGHVALIVSIEQAIPLVSRAERALTDSANLAFEDEGLVEEVGSLTAQHLAVSRDGRQGWHILVLRRPTLETDAQA</sequence>
<evidence type="ECO:0000313" key="1">
    <source>
        <dbReference type="EMBL" id="MDL2342698.1"/>
    </source>
</evidence>
<proteinExistence type="predicted"/>
<dbReference type="RefSeq" id="WP_285520728.1">
    <property type="nucleotide sequence ID" value="NZ_JASNGB010000003.1"/>
</dbReference>
<name>A0ABT7JFI4_9DEIO</name>
<evidence type="ECO:0000313" key="2">
    <source>
        <dbReference type="Proteomes" id="UP001302059"/>
    </source>
</evidence>